<reference evidence="3 4" key="1">
    <citation type="journal article" date="2017" name="DNA Res.">
        <title>Complete genome sequence and expression profile of the commercial lytic enzyme producer Lysobacter enzymogenes M497-1.</title>
        <authorList>
            <person name="Takami H."/>
            <person name="Toyoda A."/>
            <person name="Uchiyama I."/>
            <person name="Itoh T."/>
            <person name="Takaki Y."/>
            <person name="Arai W."/>
            <person name="Nishi S."/>
            <person name="Kawai M."/>
            <person name="Shinya K."/>
            <person name="Ikeda H."/>
        </authorList>
    </citation>
    <scope>NUCLEOTIDE SEQUENCE [LARGE SCALE GENOMIC DNA]</scope>
    <source>
        <strain evidence="3 4">M497-1</strain>
    </source>
</reference>
<dbReference type="Pfam" id="PF13193">
    <property type="entry name" value="AMP-binding_C"/>
    <property type="match status" value="1"/>
</dbReference>
<name>A0AAU9AI08_LYSEN</name>
<dbReference type="Gene3D" id="3.40.50.12780">
    <property type="entry name" value="N-terminal domain of ligase-like"/>
    <property type="match status" value="1"/>
</dbReference>
<dbReference type="InterPro" id="IPR050237">
    <property type="entry name" value="ATP-dep_AMP-bd_enzyme"/>
</dbReference>
<dbReference type="KEGG" id="lem:LEN_2792"/>
<dbReference type="GO" id="GO:0016877">
    <property type="term" value="F:ligase activity, forming carbon-sulfur bonds"/>
    <property type="evidence" value="ECO:0007669"/>
    <property type="project" value="UniProtKB-ARBA"/>
</dbReference>
<evidence type="ECO:0000259" key="2">
    <source>
        <dbReference type="Pfam" id="PF13193"/>
    </source>
</evidence>
<proteinExistence type="predicted"/>
<accession>A0AAU9AI08</accession>
<dbReference type="GeneID" id="83064631"/>
<dbReference type="InterPro" id="IPR020845">
    <property type="entry name" value="AMP-binding_CS"/>
</dbReference>
<protein>
    <submittedName>
        <fullName evidence="3">Ligase</fullName>
    </submittedName>
</protein>
<dbReference type="PANTHER" id="PTHR43767">
    <property type="entry name" value="LONG-CHAIN-FATTY-ACID--COA LIGASE"/>
    <property type="match status" value="1"/>
</dbReference>
<dbReference type="PANTHER" id="PTHR43767:SF7">
    <property type="entry name" value="MEDIUM_LONG-CHAIN-FATTY-ACID--COA LIGASE FADD8"/>
    <property type="match status" value="1"/>
</dbReference>
<dbReference type="AlphaFoldDB" id="A0AAU9AI08"/>
<evidence type="ECO:0000259" key="1">
    <source>
        <dbReference type="Pfam" id="PF00501"/>
    </source>
</evidence>
<dbReference type="Gene3D" id="3.30.300.30">
    <property type="match status" value="1"/>
</dbReference>
<keyword evidence="3" id="KW-0436">Ligase</keyword>
<dbReference type="InterPro" id="IPR045851">
    <property type="entry name" value="AMP-bd_C_sf"/>
</dbReference>
<dbReference type="InterPro" id="IPR000873">
    <property type="entry name" value="AMP-dep_synth/lig_dom"/>
</dbReference>
<gene>
    <name evidence="3" type="ORF">LEN_2792</name>
</gene>
<dbReference type="PROSITE" id="PS00455">
    <property type="entry name" value="AMP_BINDING"/>
    <property type="match status" value="1"/>
</dbReference>
<dbReference type="Pfam" id="PF00501">
    <property type="entry name" value="AMP-binding"/>
    <property type="match status" value="1"/>
</dbReference>
<dbReference type="InterPro" id="IPR042099">
    <property type="entry name" value="ANL_N_sf"/>
</dbReference>
<dbReference type="EMBL" id="AP014940">
    <property type="protein sequence ID" value="BAV98279.1"/>
    <property type="molecule type" value="Genomic_DNA"/>
</dbReference>
<evidence type="ECO:0000313" key="4">
    <source>
        <dbReference type="Proteomes" id="UP000218824"/>
    </source>
</evidence>
<feature type="domain" description="AMP-binding enzyme C-terminal" evidence="2">
    <location>
        <begin position="421"/>
        <end position="496"/>
    </location>
</feature>
<evidence type="ECO:0000313" key="3">
    <source>
        <dbReference type="EMBL" id="BAV98279.1"/>
    </source>
</evidence>
<sequence>MRLTDYLDKGASLGAGAPCLSMDGDDLSYAQVQGFSYRVARALARSGIAPGDKVAILSSNHATAFACVFGISRAGAVWCPINPRNEAAENRAVLDGFDCALLIFHSAYAAMVEAMLPGLPQLRAAVCLDAQLPFAISLETWLDGAHDTFFQRDPVDDVVMLPGTGGTTGTPKGVMLTGRNLETMTATVLIAYPFLGRPTFLALAPLTHSAGVFCLPILALGGRIVVMPRGDYGEFLEAIGRYRVTHTLLPPTAIYMLLDHPRLDAAQLDSLQCFWYGAAPISPERLAQALQRIGPMAQFFGQTEAPMVVSTLAPADHYNADGSLAPARLTSAGRPSALTQVAIMDADGGLLATGERGEIVVRGSLVMAGYYKNPQASAEASRHGWHHTGDIGYLDADGFLYVVDRAKDMIITGGFNVYSIEVEQALQAHPAVRDCAVVGLPDEKWGERIVAVVELREGASADSVELIAFVKQRLGGVKAPKQVELWPTLPRSKVGKVVKPDIRAALLAAHAAS</sequence>
<dbReference type="RefSeq" id="WP_096378774.1">
    <property type="nucleotide sequence ID" value="NZ_AP014940.1"/>
</dbReference>
<feature type="domain" description="AMP-dependent synthetase/ligase" evidence="1">
    <location>
        <begin position="16"/>
        <end position="371"/>
    </location>
</feature>
<organism evidence="3 4">
    <name type="scientific">Lysobacter enzymogenes</name>
    <dbReference type="NCBI Taxonomy" id="69"/>
    <lineage>
        <taxon>Bacteria</taxon>
        <taxon>Pseudomonadati</taxon>
        <taxon>Pseudomonadota</taxon>
        <taxon>Gammaproteobacteria</taxon>
        <taxon>Lysobacterales</taxon>
        <taxon>Lysobacteraceae</taxon>
        <taxon>Lysobacter</taxon>
    </lineage>
</organism>
<dbReference type="Proteomes" id="UP000218824">
    <property type="component" value="Chromosome"/>
</dbReference>
<dbReference type="InterPro" id="IPR025110">
    <property type="entry name" value="AMP-bd_C"/>
</dbReference>
<dbReference type="SUPFAM" id="SSF56801">
    <property type="entry name" value="Acetyl-CoA synthetase-like"/>
    <property type="match status" value="1"/>
</dbReference>